<feature type="compositionally biased region" description="Basic and acidic residues" evidence="1">
    <location>
        <begin position="863"/>
        <end position="874"/>
    </location>
</feature>
<dbReference type="SUPFAM" id="SSF49478">
    <property type="entry name" value="Cna protein B-type domain"/>
    <property type="match status" value="1"/>
</dbReference>
<feature type="chain" id="PRO_5046946015" description="Prealbumin-like fold domain-containing protein" evidence="3">
    <location>
        <begin position="32"/>
        <end position="1215"/>
    </location>
</feature>
<keyword evidence="2" id="KW-0472">Membrane</keyword>
<feature type="region of interest" description="Disordered" evidence="1">
    <location>
        <begin position="761"/>
        <end position="785"/>
    </location>
</feature>
<proteinExistence type="predicted"/>
<dbReference type="EMBL" id="JBANBB010000001">
    <property type="protein sequence ID" value="MEK0307019.1"/>
    <property type="molecule type" value="Genomic_DNA"/>
</dbReference>
<dbReference type="Gene3D" id="2.60.40.10">
    <property type="entry name" value="Immunoglobulins"/>
    <property type="match status" value="1"/>
</dbReference>
<keyword evidence="2" id="KW-0812">Transmembrane</keyword>
<comment type="caution">
    <text evidence="4">The sequence shown here is derived from an EMBL/GenBank/DDBJ whole genome shotgun (WGS) entry which is preliminary data.</text>
</comment>
<evidence type="ECO:0000256" key="2">
    <source>
        <dbReference type="SAM" id="Phobius"/>
    </source>
</evidence>
<protein>
    <recommendedName>
        <fullName evidence="6">Prealbumin-like fold domain-containing protein</fullName>
    </recommendedName>
</protein>
<accession>A0ABU8ZP78</accession>
<dbReference type="Proteomes" id="UP001373159">
    <property type="component" value="Unassembled WGS sequence"/>
</dbReference>
<keyword evidence="5" id="KW-1185">Reference proteome</keyword>
<reference evidence="4 5" key="1">
    <citation type="submission" date="2024-02" db="EMBL/GenBank/DDBJ databases">
        <title>Bifidobacterium honeyensis sp. nov., isolated from the comb honey.</title>
        <authorList>
            <person name="Liu W."/>
            <person name="Li Y."/>
        </authorList>
    </citation>
    <scope>NUCLEOTIDE SEQUENCE [LARGE SCALE GENOMIC DNA]</scope>
    <source>
        <strain evidence="4 5">IMAU50988</strain>
    </source>
</reference>
<evidence type="ECO:0000256" key="1">
    <source>
        <dbReference type="SAM" id="MobiDB-lite"/>
    </source>
</evidence>
<keyword evidence="2" id="KW-1133">Transmembrane helix</keyword>
<dbReference type="RefSeq" id="WP_340469594.1">
    <property type="nucleotide sequence ID" value="NZ_JBANBB010000001.1"/>
</dbReference>
<evidence type="ECO:0000256" key="3">
    <source>
        <dbReference type="SAM" id="SignalP"/>
    </source>
</evidence>
<gene>
    <name evidence="4" type="ORF">V8P97_06035</name>
</gene>
<evidence type="ECO:0000313" key="4">
    <source>
        <dbReference type="EMBL" id="MEK0307019.1"/>
    </source>
</evidence>
<dbReference type="InterPro" id="IPR013783">
    <property type="entry name" value="Ig-like_fold"/>
</dbReference>
<organism evidence="4 5">
    <name type="scientific">Bifidobacterium favimelis</name>
    <dbReference type="NCBI Taxonomy" id="3122979"/>
    <lineage>
        <taxon>Bacteria</taxon>
        <taxon>Bacillati</taxon>
        <taxon>Actinomycetota</taxon>
        <taxon>Actinomycetes</taxon>
        <taxon>Bifidobacteriales</taxon>
        <taxon>Bifidobacteriaceae</taxon>
        <taxon>Bifidobacterium</taxon>
    </lineage>
</organism>
<name>A0ABU8ZP78_9BIFI</name>
<evidence type="ECO:0000313" key="5">
    <source>
        <dbReference type="Proteomes" id="UP001373159"/>
    </source>
</evidence>
<feature type="region of interest" description="Disordered" evidence="1">
    <location>
        <begin position="842"/>
        <end position="883"/>
    </location>
</feature>
<evidence type="ECO:0008006" key="6">
    <source>
        <dbReference type="Google" id="ProtNLM"/>
    </source>
</evidence>
<feature type="signal peptide" evidence="3">
    <location>
        <begin position="1"/>
        <end position="31"/>
    </location>
</feature>
<keyword evidence="3" id="KW-0732">Signal</keyword>
<sequence length="1215" mass="129739">MSKEQERKMGFRLVGFIAGLAMLSASLLATAAQGAPVAAAQEDLGRQVYAAGSGGAAGAVWHPGLPNKATEGTDAYSDTRPRWTKVANIKANWLSTEMEDGEKTALSKRDIYFTDDNATGAVDSNTTSMTMLYSTYDWDKNEHGDADTNYKTHPVMEFQYDSTQDGTTGRFTNVKQFSSMAVGVYDRNNNRGNDAPLSVYFWSWDGGCDGQTYVTCPTRRNDTGGTVNYASVVRVTAGSPDIYVGTMPAPGHSAGLPEMTKTCNKGSKCSYSYSKDKFFVDYKELTGGEVNPTTGYLYLQTDQAGTLDAGAVGSEAFTNNIYTDRSNSSSSGVVIWDPVSGDYAFSNGIQPGGMRPYLLDAASPSGTGKIDDSPSKNAVVQPPCFTERLNIRRSNVVDAPLVTGDASVDCNVDTTSSNYSSQKIYVSSDMGMDSLGNAYYSVMLGDNASQADHFTSIVKINVAKDKKGNIEDGTSWTPWTYSVVKKIKPKYEGQHWGMSDWYANDPGANRMTGCPSVGWPTDSQVRGMGIMNGKFILGPTLRTCYSHVNAKYPVQEDDPGYIFDDPGYRDDKGNLIYNSTYDDGNGHHSNGRSGLITRMLQIDPLSGEAQIANSIGDEPGRTVNQSGSIDHYSYQAPNYIRDLGSPQELKVISGTIYHMHDKQEGDDSPYARDGNDTVTNAVVALYDAKTNELLATTLSGGTGGYSFILSSTGDYYVRVVQPAIRGVAAHQVWGSTSNALFSDTATSTSVMHCQGGDLPNNKEGKCFGSRPSPFQEPDSSSTDPKEWSIYASVHMGGDGSAPVADFGLSTDGSYGDGGDSGTGASAFDPLKSTRAKLGPVLQSGEDALHLGPKRGLYQDGAESEDRSASAHDGTDDGVGIKAVDPKDGTVGTIPLQGTGLVAGQKYKLDIDVEGPLAEGSQVKMWAYRKNDVNNGDPVAVSELLQAKAGRKNQMTLSIPADRTSEKSENQAWTRFIAVPAKPGGGAFELPIDDTTGFYAQHGKEGKEGHTWWTVPGEVEDYRLTTVQSLVRILVSVDRVESKDGKPVKFQYSIDPVLSGEDGSVSTDSDSLTLPVGDDVTVGSSAIHIYKGLTGPDSKVTIRDETNSDPDASKRTYDLMSAVCFPTNGGSNAGMTTQLAASAGTRIINQVVLKGLAQSANDQDITCHLIYGHPATFSLPLAGGRALGRHLGVGFMSAACLAALVLAGCDIVRRRF</sequence>
<feature type="transmembrane region" description="Helical" evidence="2">
    <location>
        <begin position="1190"/>
        <end position="1211"/>
    </location>
</feature>